<dbReference type="STRING" id="1121457.SAMN02745161_1519"/>
<dbReference type="Proteomes" id="UP000184694">
    <property type="component" value="Unassembled WGS sequence"/>
</dbReference>
<proteinExistence type="predicted"/>
<dbReference type="OrthoDB" id="10014930at2"/>
<keyword evidence="1" id="KW-0812">Transmembrane</keyword>
<accession>A0A1N6FUA0</accession>
<organism evidence="2 3">
    <name type="scientific">Halodesulfovibrio marinisediminis DSM 17456</name>
    <dbReference type="NCBI Taxonomy" id="1121457"/>
    <lineage>
        <taxon>Bacteria</taxon>
        <taxon>Pseudomonadati</taxon>
        <taxon>Thermodesulfobacteriota</taxon>
        <taxon>Desulfovibrionia</taxon>
        <taxon>Desulfovibrionales</taxon>
        <taxon>Desulfovibrionaceae</taxon>
        <taxon>Halodesulfovibrio</taxon>
    </lineage>
</organism>
<dbReference type="RefSeq" id="WP_074216316.1">
    <property type="nucleotide sequence ID" value="NZ_FSRG01000004.1"/>
</dbReference>
<reference evidence="3" key="1">
    <citation type="submission" date="2016-11" db="EMBL/GenBank/DDBJ databases">
        <authorList>
            <person name="Varghese N."/>
            <person name="Submissions S."/>
        </authorList>
    </citation>
    <scope>NUCLEOTIDE SEQUENCE [LARGE SCALE GENOMIC DNA]</scope>
    <source>
        <strain evidence="3">DSM 17456</strain>
    </source>
</reference>
<keyword evidence="1" id="KW-0472">Membrane</keyword>
<evidence type="ECO:0000313" key="2">
    <source>
        <dbReference type="EMBL" id="SIN98899.1"/>
    </source>
</evidence>
<dbReference type="AlphaFoldDB" id="A0A1N6FUA0"/>
<keyword evidence="3" id="KW-1185">Reference proteome</keyword>
<dbReference type="EMBL" id="FSRG01000004">
    <property type="protein sequence ID" value="SIN98899.1"/>
    <property type="molecule type" value="Genomic_DNA"/>
</dbReference>
<protein>
    <submittedName>
        <fullName evidence="2">Uncharacterized protein</fullName>
    </submittedName>
</protein>
<name>A0A1N6FUA0_9BACT</name>
<sequence>MIKNILPKSPVVAAGVGILLGAGIGGIRGWLGVRRGEMTQRDAVAGAIKQGVLFGGVAAVSSLTSASKGGGAGLATMAVMGLSGASGGLPSLLMGATGGRGGGMGGMRGGMGKSGGGQGGQGAVSFKEGMQTSGSMLDTFSYSVTDMIMPELKNLKLAEVQPVSGSVDSEVQLEAATHSTSEMENVTEPEGAAEIEYKYF</sequence>
<keyword evidence="1" id="KW-1133">Transmembrane helix</keyword>
<evidence type="ECO:0000313" key="3">
    <source>
        <dbReference type="Proteomes" id="UP000184694"/>
    </source>
</evidence>
<gene>
    <name evidence="2" type="ORF">SAMN02745161_1519</name>
</gene>
<evidence type="ECO:0000256" key="1">
    <source>
        <dbReference type="SAM" id="Phobius"/>
    </source>
</evidence>
<feature type="transmembrane region" description="Helical" evidence="1">
    <location>
        <begin position="12"/>
        <end position="31"/>
    </location>
</feature>